<reference evidence="1" key="1">
    <citation type="submission" date="2021-01" db="UniProtKB">
        <authorList>
            <consortium name="EnsemblPlants"/>
        </authorList>
    </citation>
    <scope>IDENTIFICATION</scope>
</reference>
<protein>
    <submittedName>
        <fullName evidence="1">Uncharacterized protein</fullName>
    </submittedName>
</protein>
<evidence type="ECO:0000313" key="1">
    <source>
        <dbReference type="EnsemblPlants" id="Kaladp0016s0202.1.v1.1"/>
    </source>
</evidence>
<evidence type="ECO:0000313" key="2">
    <source>
        <dbReference type="Proteomes" id="UP000594263"/>
    </source>
</evidence>
<dbReference type="Proteomes" id="UP000594263">
    <property type="component" value="Unplaced"/>
</dbReference>
<organism evidence="1 2">
    <name type="scientific">Kalanchoe fedtschenkoi</name>
    <name type="common">Lavender scallops</name>
    <name type="synonym">South American air plant</name>
    <dbReference type="NCBI Taxonomy" id="63787"/>
    <lineage>
        <taxon>Eukaryota</taxon>
        <taxon>Viridiplantae</taxon>
        <taxon>Streptophyta</taxon>
        <taxon>Embryophyta</taxon>
        <taxon>Tracheophyta</taxon>
        <taxon>Spermatophyta</taxon>
        <taxon>Magnoliopsida</taxon>
        <taxon>eudicotyledons</taxon>
        <taxon>Gunneridae</taxon>
        <taxon>Pentapetalae</taxon>
        <taxon>Saxifragales</taxon>
        <taxon>Crassulaceae</taxon>
        <taxon>Kalanchoe</taxon>
    </lineage>
</organism>
<dbReference type="OMA" id="GACYRSP"/>
<dbReference type="Gramene" id="Kaladp0016s0202.1.v1.1">
    <property type="protein sequence ID" value="Kaladp0016s0202.1.v1.1"/>
    <property type="gene ID" value="Kaladp0016s0202.v1.1"/>
</dbReference>
<proteinExistence type="predicted"/>
<keyword evidence="2" id="KW-1185">Reference proteome</keyword>
<accession>A0A7N0T0M8</accession>
<dbReference type="EnsemblPlants" id="Kaladp0016s0202.1.v1.1">
    <property type="protein sequence ID" value="Kaladp0016s0202.1.v1.1"/>
    <property type="gene ID" value="Kaladp0016s0202.v1.1"/>
</dbReference>
<sequence length="371" mass="40402">MALRLSNGNLAASSTSAGLLVNGSRLGRISYAFRLRSGFVGNRLVSMSTTSSVAKAAAEVQFDAESASDVAASGGWAEFAEKVSGEWDGFGADFMLDGKPVELPESVVPQAYKEWEVRVFDWQTQCPTLAQSDEENPTMFYKLIKLLPTVGCEADAATRYTIDERNVGGASNGVAAFAYQGTGSYVAVWPGEEKRGMSKMLEVEHCMVDPRNKEARVRVVQVVSVDNLKFVLRNIRVFCEQWYGPFRNGDSLGGCSIRDSSFAASEPLKGPLVNGVWRSTNAVAGFGSPCLNSVQALRGEWLQESIRNEKDLILLPRQLWCSLKQTDDGGACVEVGWLLDEKRALTSRCVFQSDSKLKEISVASETMVSVA</sequence>
<name>A0A7N0T0M8_KALFE</name>
<dbReference type="AlphaFoldDB" id="A0A7N0T0M8"/>